<dbReference type="KEGG" id="afg:AFULGI_00017350"/>
<evidence type="ECO:0000259" key="1">
    <source>
        <dbReference type="PROSITE" id="PS50162"/>
    </source>
</evidence>
<dbReference type="Pfam" id="PF06745">
    <property type="entry name" value="ATPase"/>
    <property type="match status" value="1"/>
</dbReference>
<organism evidence="2 3">
    <name type="scientific">Archaeoglobus fulgidus DSM 8774</name>
    <dbReference type="NCBI Taxonomy" id="1344584"/>
    <lineage>
        <taxon>Archaea</taxon>
        <taxon>Methanobacteriati</taxon>
        <taxon>Methanobacteriota</taxon>
        <taxon>Archaeoglobi</taxon>
        <taxon>Archaeoglobales</taxon>
        <taxon>Archaeoglobaceae</taxon>
        <taxon>Archaeoglobus</taxon>
    </lineage>
</organism>
<dbReference type="GeneID" id="31862361"/>
<dbReference type="GO" id="GO:0006281">
    <property type="term" value="P:DNA repair"/>
    <property type="evidence" value="ECO:0007669"/>
    <property type="project" value="InterPro"/>
</dbReference>
<dbReference type="SUPFAM" id="SSF52540">
    <property type="entry name" value="P-loop containing nucleoside triphosphate hydrolases"/>
    <property type="match status" value="1"/>
</dbReference>
<dbReference type="Gene3D" id="3.40.50.300">
    <property type="entry name" value="P-loop containing nucleotide triphosphate hydrolases"/>
    <property type="match status" value="1"/>
</dbReference>
<proteinExistence type="predicted"/>
<dbReference type="RefSeq" id="WP_010878981.1">
    <property type="nucleotide sequence ID" value="NZ_CP006577.1"/>
</dbReference>
<accession>A0A075WHC0</accession>
<dbReference type="GO" id="GO:0140664">
    <property type="term" value="F:ATP-dependent DNA damage sensor activity"/>
    <property type="evidence" value="ECO:0007669"/>
    <property type="project" value="InterPro"/>
</dbReference>
<sequence>MRVSSGVDGLDEILNGGYVKGRAYLIRGEPGCGKTTLGLHFLIDGVGRDEDSN</sequence>
<dbReference type="AlphaFoldDB" id="A0A075WHC0"/>
<feature type="domain" description="RecA family profile 1" evidence="1">
    <location>
        <begin position="1"/>
        <end position="53"/>
    </location>
</feature>
<evidence type="ECO:0000313" key="3">
    <source>
        <dbReference type="Proteomes" id="UP000028501"/>
    </source>
</evidence>
<dbReference type="GO" id="GO:0005524">
    <property type="term" value="F:ATP binding"/>
    <property type="evidence" value="ECO:0007669"/>
    <property type="project" value="InterPro"/>
</dbReference>
<dbReference type="PANTHER" id="PTHR42926:SF1">
    <property type="entry name" value="CIRCADIAN CLOCK OSCILLATOR PROTEIN KAIC 1"/>
    <property type="match status" value="1"/>
</dbReference>
<dbReference type="PROSITE" id="PS50162">
    <property type="entry name" value="RECA_2"/>
    <property type="match status" value="1"/>
</dbReference>
<gene>
    <name evidence="2" type="ORF">AFULGI_00017350</name>
</gene>
<dbReference type="GO" id="GO:0003677">
    <property type="term" value="F:DNA binding"/>
    <property type="evidence" value="ECO:0007669"/>
    <property type="project" value="InterPro"/>
</dbReference>
<evidence type="ECO:0000313" key="2">
    <source>
        <dbReference type="EMBL" id="AIG98494.1"/>
    </source>
</evidence>
<reference evidence="2 3" key="1">
    <citation type="submission" date="2013-07" db="EMBL/GenBank/DDBJ databases">
        <title>Genome of Archaeoglobus fulgidus.</title>
        <authorList>
            <person name="Fiebig A."/>
            <person name="Birkeland N.-K."/>
        </authorList>
    </citation>
    <scope>NUCLEOTIDE SEQUENCE [LARGE SCALE GENOMIC DNA]</scope>
    <source>
        <strain evidence="2 3">DSM 8774</strain>
    </source>
</reference>
<dbReference type="EMBL" id="CP006577">
    <property type="protein sequence ID" value="AIG98494.1"/>
    <property type="molecule type" value="Genomic_DNA"/>
</dbReference>
<dbReference type="HOGENOM" id="CLU_3056913_0_0_2"/>
<dbReference type="PANTHER" id="PTHR42926">
    <property type="match status" value="1"/>
</dbReference>
<protein>
    <submittedName>
        <fullName evidence="2">KaiC</fullName>
    </submittedName>
</protein>
<dbReference type="Proteomes" id="UP000028501">
    <property type="component" value="Chromosome"/>
</dbReference>
<dbReference type="InterPro" id="IPR027417">
    <property type="entry name" value="P-loop_NTPase"/>
</dbReference>
<dbReference type="InterPro" id="IPR014774">
    <property type="entry name" value="KaiC-like_dom"/>
</dbReference>
<dbReference type="InterPro" id="IPR051347">
    <property type="entry name" value="Circadian_clock_KaiC-rel"/>
</dbReference>
<name>A0A075WHC0_ARCFL</name>
<dbReference type="InterPro" id="IPR020588">
    <property type="entry name" value="RecA_ATP-bd"/>
</dbReference>